<dbReference type="Proteomes" id="UP001321473">
    <property type="component" value="Unassembled WGS sequence"/>
</dbReference>
<accession>A0AAQ4ETA0</accession>
<comment type="caution">
    <text evidence="2">The sequence shown here is derived from an EMBL/GenBank/DDBJ whole genome shotgun (WGS) entry which is preliminary data.</text>
</comment>
<evidence type="ECO:0000313" key="3">
    <source>
        <dbReference type="Proteomes" id="UP001321473"/>
    </source>
</evidence>
<dbReference type="Pfam" id="PF04083">
    <property type="entry name" value="Abhydro_lipase"/>
    <property type="match status" value="1"/>
</dbReference>
<dbReference type="SUPFAM" id="SSF53474">
    <property type="entry name" value="alpha/beta-Hydrolases"/>
    <property type="match status" value="1"/>
</dbReference>
<protein>
    <recommendedName>
        <fullName evidence="1">Partial AB-hydrolase lipase domain-containing protein</fullName>
    </recommendedName>
</protein>
<name>A0AAQ4ETA0_AMBAM</name>
<proteinExistence type="predicted"/>
<dbReference type="EMBL" id="JARKHS020011193">
    <property type="protein sequence ID" value="KAK8778014.1"/>
    <property type="molecule type" value="Genomic_DNA"/>
</dbReference>
<dbReference type="GO" id="GO:0006629">
    <property type="term" value="P:lipid metabolic process"/>
    <property type="evidence" value="ECO:0007669"/>
    <property type="project" value="InterPro"/>
</dbReference>
<evidence type="ECO:0000313" key="2">
    <source>
        <dbReference type="EMBL" id="KAK8778014.1"/>
    </source>
</evidence>
<gene>
    <name evidence="2" type="ORF">V5799_020643</name>
</gene>
<feature type="non-terminal residue" evidence="2">
    <location>
        <position position="253"/>
    </location>
</feature>
<keyword evidence="3" id="KW-1185">Reference proteome</keyword>
<dbReference type="InterPro" id="IPR029058">
    <property type="entry name" value="AB_hydrolase_fold"/>
</dbReference>
<dbReference type="InterPro" id="IPR006693">
    <property type="entry name" value="AB_hydrolase_lipase"/>
</dbReference>
<feature type="domain" description="Partial AB-hydrolase lipase" evidence="1">
    <location>
        <begin position="1"/>
        <end position="58"/>
    </location>
</feature>
<sequence length="253" mass="28307">METHEVATDDGYLLEMHRIPHGRLGPCAPGNNSLEPWCGGRGPVFVMTGLLADSASLVLDFPGQSLGFVLADSGYDVWLGNTRGSIFGRKHRTLDVRSKSFWNFTFHEHALYDMPAQIDYVLANTGQRQLLYMGISQGTLSFFAMMSEKPEYNAKRLAEAAGAYQVLAKDFTLMSLVRVLCGRVAKRVCTFLGDRLNNVGSRYINQTRIPLYLCHFPAGTSMKNVIHYGQLVKSKRPQKFDYGASENYEVYGQ</sequence>
<dbReference type="Gene3D" id="3.40.50.1820">
    <property type="entry name" value="alpha/beta hydrolase"/>
    <property type="match status" value="2"/>
</dbReference>
<evidence type="ECO:0000259" key="1">
    <source>
        <dbReference type="Pfam" id="PF04083"/>
    </source>
</evidence>
<dbReference type="AlphaFoldDB" id="A0AAQ4ETA0"/>
<reference evidence="2 3" key="1">
    <citation type="journal article" date="2023" name="Arcadia Sci">
        <title>De novo assembly of a long-read Amblyomma americanum tick genome.</title>
        <authorList>
            <person name="Chou S."/>
            <person name="Poskanzer K.E."/>
            <person name="Rollins M."/>
            <person name="Thuy-Boun P.S."/>
        </authorList>
    </citation>
    <scope>NUCLEOTIDE SEQUENCE [LARGE SCALE GENOMIC DNA]</scope>
    <source>
        <strain evidence="2">F_SG_1</strain>
        <tissue evidence="2">Salivary glands</tissue>
    </source>
</reference>
<dbReference type="PANTHER" id="PTHR11005">
    <property type="entry name" value="LYSOSOMAL ACID LIPASE-RELATED"/>
    <property type="match status" value="1"/>
</dbReference>
<organism evidence="2 3">
    <name type="scientific">Amblyomma americanum</name>
    <name type="common">Lone star tick</name>
    <dbReference type="NCBI Taxonomy" id="6943"/>
    <lineage>
        <taxon>Eukaryota</taxon>
        <taxon>Metazoa</taxon>
        <taxon>Ecdysozoa</taxon>
        <taxon>Arthropoda</taxon>
        <taxon>Chelicerata</taxon>
        <taxon>Arachnida</taxon>
        <taxon>Acari</taxon>
        <taxon>Parasitiformes</taxon>
        <taxon>Ixodida</taxon>
        <taxon>Ixodoidea</taxon>
        <taxon>Ixodidae</taxon>
        <taxon>Amblyomminae</taxon>
        <taxon>Amblyomma</taxon>
    </lineage>
</organism>